<feature type="region of interest" description="Disordered" evidence="1">
    <location>
        <begin position="398"/>
        <end position="438"/>
    </location>
</feature>
<dbReference type="EMBL" id="PKMF04000733">
    <property type="protein sequence ID" value="KAK7820587.1"/>
    <property type="molecule type" value="Genomic_DNA"/>
</dbReference>
<evidence type="ECO:0000259" key="2">
    <source>
        <dbReference type="Pfam" id="PF14111"/>
    </source>
</evidence>
<comment type="caution">
    <text evidence="3">The sequence shown here is derived from an EMBL/GenBank/DDBJ whole genome shotgun (WGS) entry which is preliminary data.</text>
</comment>
<sequence length="438" mass="48092">MGASEFGSPPSYRDKLVGEMPGTFAQTFNLDSHEMDMSNPPVSMGELVNGIVAFNLDPVTRRVINLWKPAGRLDCINLGRDFFLMRFELVEDFENVIKGGPWFIGGHFLTIRVWEPNFKPASVVFKDLKQAPKVVRLDSSADKADTSGEDGDCSQEVGKTEVDLKCDGKEAYGPWLIVKRKKAGAKSEGMRYTNQGVDVGPGKGHFRYDENSCKHVNKSHEKPPYDVKYRFDREKMEAGHRVSFSPPSFRVKKKINPLSMDQRPQSSKETHFHETEVPVFSFDVETKTKKATSSCPSDVCVLGVNSFGGATILFGSVSNGKGDGRDGWPEPTKREAQIFGWRALSKLERLGTRGRRSGKENLDVQDGGSEVLGNVISKSLLQGKVTMGGVKPTDFIKGSTDRSAGTHGAPCTGSGFLQESSEGVRMEVSEQDGSSVFA</sequence>
<protein>
    <recommendedName>
        <fullName evidence="2">DUF4283 domain-containing protein</fullName>
    </recommendedName>
</protein>
<feature type="domain" description="DUF4283" evidence="2">
    <location>
        <begin position="56"/>
        <end position="121"/>
    </location>
</feature>
<evidence type="ECO:0000313" key="4">
    <source>
        <dbReference type="Proteomes" id="UP000237347"/>
    </source>
</evidence>
<accession>A0AAW0J1K2</accession>
<evidence type="ECO:0000313" key="3">
    <source>
        <dbReference type="EMBL" id="KAK7820587.1"/>
    </source>
</evidence>
<dbReference type="PANTHER" id="PTHR31286">
    <property type="entry name" value="GLYCINE-RICH CELL WALL STRUCTURAL PROTEIN 1.8-LIKE"/>
    <property type="match status" value="1"/>
</dbReference>
<keyword evidence="4" id="KW-1185">Reference proteome</keyword>
<dbReference type="PANTHER" id="PTHR31286:SF99">
    <property type="entry name" value="DUF4283 DOMAIN-CONTAINING PROTEIN"/>
    <property type="match status" value="1"/>
</dbReference>
<dbReference type="Proteomes" id="UP000237347">
    <property type="component" value="Unassembled WGS sequence"/>
</dbReference>
<evidence type="ECO:0000256" key="1">
    <source>
        <dbReference type="SAM" id="MobiDB-lite"/>
    </source>
</evidence>
<dbReference type="Pfam" id="PF14111">
    <property type="entry name" value="DUF4283"/>
    <property type="match status" value="1"/>
</dbReference>
<dbReference type="InterPro" id="IPR040256">
    <property type="entry name" value="At4g02000-like"/>
</dbReference>
<dbReference type="AlphaFoldDB" id="A0AAW0J1K2"/>
<reference evidence="3 4" key="1">
    <citation type="journal article" date="2018" name="Sci. Data">
        <title>The draft genome sequence of cork oak.</title>
        <authorList>
            <person name="Ramos A.M."/>
            <person name="Usie A."/>
            <person name="Barbosa P."/>
            <person name="Barros P.M."/>
            <person name="Capote T."/>
            <person name="Chaves I."/>
            <person name="Simoes F."/>
            <person name="Abreu I."/>
            <person name="Carrasquinho I."/>
            <person name="Faro C."/>
            <person name="Guimaraes J.B."/>
            <person name="Mendonca D."/>
            <person name="Nobrega F."/>
            <person name="Rodrigues L."/>
            <person name="Saibo N.J.M."/>
            <person name="Varela M.C."/>
            <person name="Egas C."/>
            <person name="Matos J."/>
            <person name="Miguel C.M."/>
            <person name="Oliveira M.M."/>
            <person name="Ricardo C.P."/>
            <person name="Goncalves S."/>
        </authorList>
    </citation>
    <scope>NUCLEOTIDE SEQUENCE [LARGE SCALE GENOMIC DNA]</scope>
    <source>
        <strain evidence="4">cv. HL8</strain>
    </source>
</reference>
<organism evidence="3 4">
    <name type="scientific">Quercus suber</name>
    <name type="common">Cork oak</name>
    <dbReference type="NCBI Taxonomy" id="58331"/>
    <lineage>
        <taxon>Eukaryota</taxon>
        <taxon>Viridiplantae</taxon>
        <taxon>Streptophyta</taxon>
        <taxon>Embryophyta</taxon>
        <taxon>Tracheophyta</taxon>
        <taxon>Spermatophyta</taxon>
        <taxon>Magnoliopsida</taxon>
        <taxon>eudicotyledons</taxon>
        <taxon>Gunneridae</taxon>
        <taxon>Pentapetalae</taxon>
        <taxon>rosids</taxon>
        <taxon>fabids</taxon>
        <taxon>Fagales</taxon>
        <taxon>Fagaceae</taxon>
        <taxon>Quercus</taxon>
    </lineage>
</organism>
<gene>
    <name evidence="3" type="ORF">CFP56_038693</name>
</gene>
<proteinExistence type="predicted"/>
<dbReference type="InterPro" id="IPR025558">
    <property type="entry name" value="DUF4283"/>
</dbReference>
<name>A0AAW0J1K2_QUESU</name>